<evidence type="ECO:0000313" key="2">
    <source>
        <dbReference type="EMBL" id="XCC61279.1"/>
    </source>
</evidence>
<sequence length="142" mass="15017">MITGNADFKQEAMMVKKQSYGTVTFAGEVLATIAGLAAVDVPGVAGMSGGFVDGLTELLGRKNLSKGIKIELGEKEIAVDAAIVAEYGRSIPEVAETIRKNIVQSIESMTGLRVREVNIRVQGLKLDAQTQETPVPMLAGAR</sequence>
<dbReference type="InterPro" id="IPR005531">
    <property type="entry name" value="Asp23"/>
</dbReference>
<organism evidence="2">
    <name type="scientific">Christensenella massiliensis</name>
    <dbReference type="NCBI Taxonomy" id="1805714"/>
    <lineage>
        <taxon>Bacteria</taxon>
        <taxon>Bacillati</taxon>
        <taxon>Bacillota</taxon>
        <taxon>Clostridia</taxon>
        <taxon>Christensenellales</taxon>
        <taxon>Christensenellaceae</taxon>
        <taxon>Christensenella</taxon>
    </lineage>
</organism>
<dbReference type="RefSeq" id="WP_079547830.1">
    <property type="nucleotide sequence ID" value="NZ_CP117826.1"/>
</dbReference>
<gene>
    <name evidence="2" type="ORF">PUP29_06980</name>
</gene>
<evidence type="ECO:0000256" key="1">
    <source>
        <dbReference type="ARBA" id="ARBA00005721"/>
    </source>
</evidence>
<dbReference type="EMBL" id="CP117826">
    <property type="protein sequence ID" value="XCC61279.1"/>
    <property type="molecule type" value="Genomic_DNA"/>
</dbReference>
<dbReference type="AlphaFoldDB" id="A0AAU8A609"/>
<name>A0AAU8A609_9FIRM</name>
<dbReference type="PANTHER" id="PTHR34297:SF2">
    <property type="entry name" value="ASP23_GLS24 FAMILY ENVELOPE STRESS RESPONSE PROTEIN"/>
    <property type="match status" value="1"/>
</dbReference>
<comment type="similarity">
    <text evidence="1">Belongs to the asp23 family.</text>
</comment>
<proteinExistence type="inferred from homology"/>
<dbReference type="Pfam" id="PF03780">
    <property type="entry name" value="Asp23"/>
    <property type="match status" value="1"/>
</dbReference>
<accession>A0AAU8A609</accession>
<protein>
    <submittedName>
        <fullName evidence="2">Asp23/Gls24 family envelope stress response protein</fullName>
    </submittedName>
</protein>
<dbReference type="PANTHER" id="PTHR34297">
    <property type="entry name" value="HYPOTHETICAL CYTOSOLIC PROTEIN-RELATED"/>
    <property type="match status" value="1"/>
</dbReference>
<reference evidence="2" key="1">
    <citation type="submission" date="2023-02" db="EMBL/GenBank/DDBJ databases">
        <title>Gut commensal Christensenella minuta modulates host metabolism via a new class of secondary bile acids.</title>
        <authorList>
            <person name="Liu C."/>
        </authorList>
    </citation>
    <scope>NUCLEOTIDE SEQUENCE</scope>
    <source>
        <strain evidence="2">CA70</strain>
    </source>
</reference>